<reference evidence="2" key="1">
    <citation type="submission" date="2022-11" db="UniProtKB">
        <authorList>
            <consortium name="WormBaseParasite"/>
        </authorList>
    </citation>
    <scope>IDENTIFICATION</scope>
</reference>
<dbReference type="AlphaFoldDB" id="A0A915IQT0"/>
<keyword evidence="1" id="KW-1185">Reference proteome</keyword>
<sequence>MFFDGTSLIDSSKFLKLSLMPFNIVCHTLSQLFVVTSQKTCNPLLTGKIVFETNNRSSLVVQ</sequence>
<evidence type="ECO:0000313" key="2">
    <source>
        <dbReference type="WBParaSite" id="nRc.2.0.1.t16553-RA"/>
    </source>
</evidence>
<accession>A0A915IQT0</accession>
<organism evidence="1 2">
    <name type="scientific">Romanomermis culicivorax</name>
    <name type="common">Nematode worm</name>
    <dbReference type="NCBI Taxonomy" id="13658"/>
    <lineage>
        <taxon>Eukaryota</taxon>
        <taxon>Metazoa</taxon>
        <taxon>Ecdysozoa</taxon>
        <taxon>Nematoda</taxon>
        <taxon>Enoplea</taxon>
        <taxon>Dorylaimia</taxon>
        <taxon>Mermithida</taxon>
        <taxon>Mermithoidea</taxon>
        <taxon>Mermithidae</taxon>
        <taxon>Romanomermis</taxon>
    </lineage>
</organism>
<dbReference type="WBParaSite" id="nRc.2.0.1.t16553-RA">
    <property type="protein sequence ID" value="nRc.2.0.1.t16553-RA"/>
    <property type="gene ID" value="nRc.2.0.1.g16553"/>
</dbReference>
<name>A0A915IQT0_ROMCU</name>
<protein>
    <submittedName>
        <fullName evidence="2">Ovule protein</fullName>
    </submittedName>
</protein>
<evidence type="ECO:0000313" key="1">
    <source>
        <dbReference type="Proteomes" id="UP000887565"/>
    </source>
</evidence>
<proteinExistence type="predicted"/>
<dbReference type="Proteomes" id="UP000887565">
    <property type="component" value="Unplaced"/>
</dbReference>